<reference evidence="3" key="2">
    <citation type="submission" date="2021-01" db="UniProtKB">
        <authorList>
            <consortium name="EnsemblMetazoa"/>
        </authorList>
    </citation>
    <scope>IDENTIFICATION</scope>
</reference>
<dbReference type="Pfam" id="PF16064">
    <property type="entry name" value="DUF4806"/>
    <property type="match status" value="1"/>
</dbReference>
<dbReference type="InterPro" id="IPR032071">
    <property type="entry name" value="DUF4806"/>
</dbReference>
<dbReference type="AlphaFoldDB" id="A0A7M7PHZ4"/>
<dbReference type="Proteomes" id="UP000007110">
    <property type="component" value="Unassembled WGS sequence"/>
</dbReference>
<dbReference type="PANTHER" id="PTHR34153:SF2">
    <property type="entry name" value="SI:CH211-262H13.3-RELATED"/>
    <property type="match status" value="1"/>
</dbReference>
<reference evidence="4" key="1">
    <citation type="submission" date="2015-02" db="EMBL/GenBank/DDBJ databases">
        <title>Genome sequencing for Strongylocentrotus purpuratus.</title>
        <authorList>
            <person name="Murali S."/>
            <person name="Liu Y."/>
            <person name="Vee V."/>
            <person name="English A."/>
            <person name="Wang M."/>
            <person name="Skinner E."/>
            <person name="Han Y."/>
            <person name="Muzny D.M."/>
            <person name="Worley K.C."/>
            <person name="Gibbs R.A."/>
        </authorList>
    </citation>
    <scope>NUCLEOTIDE SEQUENCE</scope>
</reference>
<feature type="region of interest" description="Disordered" evidence="1">
    <location>
        <begin position="1"/>
        <end position="56"/>
    </location>
</feature>
<dbReference type="InParanoid" id="A0A7M7PHZ4"/>
<proteinExistence type="predicted"/>
<evidence type="ECO:0000259" key="2">
    <source>
        <dbReference type="Pfam" id="PF16064"/>
    </source>
</evidence>
<dbReference type="OrthoDB" id="5989442at2759"/>
<feature type="compositionally biased region" description="Low complexity" evidence="1">
    <location>
        <begin position="15"/>
        <end position="52"/>
    </location>
</feature>
<dbReference type="KEGG" id="spu:115928253"/>
<dbReference type="PANTHER" id="PTHR34153">
    <property type="entry name" value="SI:CH211-262H13.3-RELATED-RELATED"/>
    <property type="match status" value="1"/>
</dbReference>
<dbReference type="OMA" id="TEQQIGY"/>
<dbReference type="RefSeq" id="XP_030851177.1">
    <property type="nucleotide sequence ID" value="XM_030995317.1"/>
</dbReference>
<dbReference type="GeneID" id="115928253"/>
<sequence>MPKLNAKSKSTSHFSVASTSQASTSSGNQGSKPSTSFTLPLSSSSPSQSTTPARARASESNFQVQVLCTLQRLEEGVQQLTQLIQKLFLSKSGVAVDVEDLREPFTQPVDTEDEFEALASKLVDVEFRKKMIRYLSLVGGGDVNQTVRRVLKKLGTNSLWSHFNVLGRKGKRGMKTTAFFPVIVRACIKNHVGAKESEIEEVVGDYLKRTPFLPGGSKYMYKVNPPTRQDAVIEEAVIEEAVVVQALDDGEDSAMEN</sequence>
<accession>A0A7M7PHZ4</accession>
<evidence type="ECO:0000313" key="4">
    <source>
        <dbReference type="Proteomes" id="UP000007110"/>
    </source>
</evidence>
<dbReference type="EnsemblMetazoa" id="XM_030995316">
    <property type="protein sequence ID" value="XP_030851176"/>
    <property type="gene ID" value="LOC115928253"/>
</dbReference>
<keyword evidence="4" id="KW-1185">Reference proteome</keyword>
<dbReference type="EnsemblMetazoa" id="XM_030995317">
    <property type="protein sequence ID" value="XP_030851177"/>
    <property type="gene ID" value="LOC115928253"/>
</dbReference>
<feature type="domain" description="DUF4806" evidence="2">
    <location>
        <begin position="103"/>
        <end position="185"/>
    </location>
</feature>
<name>A0A7M7PHZ4_STRPU</name>
<evidence type="ECO:0000256" key="1">
    <source>
        <dbReference type="SAM" id="MobiDB-lite"/>
    </source>
</evidence>
<dbReference type="RefSeq" id="XP_030851176.1">
    <property type="nucleotide sequence ID" value="XM_030995316.1"/>
</dbReference>
<protein>
    <recommendedName>
        <fullName evidence="2">DUF4806 domain-containing protein</fullName>
    </recommendedName>
</protein>
<organism evidence="3 4">
    <name type="scientific">Strongylocentrotus purpuratus</name>
    <name type="common">Purple sea urchin</name>
    <dbReference type="NCBI Taxonomy" id="7668"/>
    <lineage>
        <taxon>Eukaryota</taxon>
        <taxon>Metazoa</taxon>
        <taxon>Echinodermata</taxon>
        <taxon>Eleutherozoa</taxon>
        <taxon>Echinozoa</taxon>
        <taxon>Echinoidea</taxon>
        <taxon>Euechinoidea</taxon>
        <taxon>Echinacea</taxon>
        <taxon>Camarodonta</taxon>
        <taxon>Echinidea</taxon>
        <taxon>Strongylocentrotidae</taxon>
        <taxon>Strongylocentrotus</taxon>
    </lineage>
</organism>
<evidence type="ECO:0000313" key="3">
    <source>
        <dbReference type="EnsemblMetazoa" id="XP_030851176"/>
    </source>
</evidence>